<proteinExistence type="predicted"/>
<dbReference type="InterPro" id="IPR011959">
    <property type="entry name" value="CHP02270"/>
</dbReference>
<evidence type="ECO:0000313" key="2">
    <source>
        <dbReference type="Proteomes" id="UP001164459"/>
    </source>
</evidence>
<dbReference type="Proteomes" id="UP001164459">
    <property type="component" value="Chromosome"/>
</dbReference>
<accession>A0ABY7HFH5</accession>
<gene>
    <name evidence="1" type="ORF">O0S08_17970</name>
</gene>
<dbReference type="EMBL" id="CP114040">
    <property type="protein sequence ID" value="WAS98032.1"/>
    <property type="molecule type" value="Genomic_DNA"/>
</dbReference>
<protein>
    <submittedName>
        <fullName evidence="1">TIGR02270 family protein</fullName>
    </submittedName>
</protein>
<keyword evidence="2" id="KW-1185">Reference proteome</keyword>
<organism evidence="1 2">
    <name type="scientific">Nannocystis punicea</name>
    <dbReference type="NCBI Taxonomy" id="2995304"/>
    <lineage>
        <taxon>Bacteria</taxon>
        <taxon>Pseudomonadati</taxon>
        <taxon>Myxococcota</taxon>
        <taxon>Polyangia</taxon>
        <taxon>Nannocystales</taxon>
        <taxon>Nannocystaceae</taxon>
        <taxon>Nannocystis</taxon>
    </lineage>
</organism>
<sequence length="424" mass="45767">MRRAEVEPLWDIVEEHFDEAEFLWGVWRQSLIAPDYTLDDVAEGPEERLFAHLEALVVNGPRVADELLLPGLRQGEPARVSVAALALLLGPQRDAALAAVVDVLRARPALRAPLVLALACADMDSLRPRLRDLLADHDVGVVAATAEVLAFHHEPLGDALGLLLAAGDAAARATALRAVVHEPDPGRFVRAVHAGLHELDPTVLDAAIDAGVRLGLAPAWARARERVHDPDGAAAMVLLALRGEAGDLDTLTRALTDRKRRLAALWALGFRGTPEVVDAALDWLEDPAAGPLAGEVFSAATGIDLDAAHMSLPRDEDQALDHHPEDDLPRPNPMPVLQWWTRHRDRFVDGQRYLAGAPRSPDALLAALRSGPMRRRPGHLLDLALDLPPASRPRLQPGAPTAHQRRALDGWARAMGLSLRSTAG</sequence>
<dbReference type="RefSeq" id="WP_269040398.1">
    <property type="nucleotide sequence ID" value="NZ_CP114040.1"/>
</dbReference>
<dbReference type="NCBIfam" id="TIGR02270">
    <property type="entry name" value="TIGR02270 family protein"/>
    <property type="match status" value="1"/>
</dbReference>
<reference evidence="1" key="1">
    <citation type="submission" date="2022-11" db="EMBL/GenBank/DDBJ databases">
        <title>Minimal conservation of predation-associated metabolite biosynthetic gene clusters underscores biosynthetic potential of Myxococcota including descriptions for ten novel species: Archangium lansinium sp. nov., Myxococcus landrumus sp. nov., Nannocystis bai.</title>
        <authorList>
            <person name="Ahearne A."/>
            <person name="Stevens C."/>
            <person name="Dowd S."/>
        </authorList>
    </citation>
    <scope>NUCLEOTIDE SEQUENCE</scope>
    <source>
        <strain evidence="1">Fl3</strain>
    </source>
</reference>
<evidence type="ECO:0000313" key="1">
    <source>
        <dbReference type="EMBL" id="WAS98032.1"/>
    </source>
</evidence>
<name>A0ABY7HFH5_9BACT</name>